<dbReference type="GO" id="GO:0008270">
    <property type="term" value="F:zinc ion binding"/>
    <property type="evidence" value="ECO:0007669"/>
    <property type="project" value="UniProtKB-KW"/>
</dbReference>
<organism evidence="2 3">
    <name type="scientific">Plastoroseomonas arctica</name>
    <dbReference type="NCBI Taxonomy" id="1509237"/>
    <lineage>
        <taxon>Bacteria</taxon>
        <taxon>Pseudomonadati</taxon>
        <taxon>Pseudomonadota</taxon>
        <taxon>Alphaproteobacteria</taxon>
        <taxon>Acetobacterales</taxon>
        <taxon>Acetobacteraceae</taxon>
        <taxon>Plastoroseomonas</taxon>
    </lineage>
</organism>
<dbReference type="AlphaFoldDB" id="A0AAF1KUS3"/>
<comment type="caution">
    <text evidence="2">The sequence shown here is derived from an EMBL/GenBank/DDBJ whole genome shotgun (WGS) entry which is preliminary data.</text>
</comment>
<proteinExistence type="predicted"/>
<dbReference type="Proteomes" id="UP001196068">
    <property type="component" value="Unassembled WGS sequence"/>
</dbReference>
<keyword evidence="3" id="KW-1185">Reference proteome</keyword>
<feature type="domain" description="Zinc finger CHCC-type" evidence="1">
    <location>
        <begin position="28"/>
        <end position="63"/>
    </location>
</feature>
<evidence type="ECO:0000313" key="3">
    <source>
        <dbReference type="Proteomes" id="UP001196068"/>
    </source>
</evidence>
<accession>A0AAF1KUS3</accession>
<dbReference type="EMBL" id="JAAEDH010000023">
    <property type="protein sequence ID" value="MBR0656892.1"/>
    <property type="molecule type" value="Genomic_DNA"/>
</dbReference>
<dbReference type="InterPro" id="IPR019401">
    <property type="entry name" value="Znf_CHCC"/>
</dbReference>
<dbReference type="Pfam" id="PF10276">
    <property type="entry name" value="zf-CHCC"/>
    <property type="match status" value="1"/>
</dbReference>
<dbReference type="RefSeq" id="WP_211875756.1">
    <property type="nucleotide sequence ID" value="NZ_JAAEDH010000023.1"/>
</dbReference>
<dbReference type="Gene3D" id="2.60.260.40">
    <property type="entry name" value="q5lls5 like domains"/>
    <property type="match status" value="1"/>
</dbReference>
<gene>
    <name evidence="2" type="ORF">GXW79_17570</name>
</gene>
<reference evidence="2" key="2">
    <citation type="journal article" date="2021" name="Syst. Appl. Microbiol.">
        <title>Roseomonas hellenica sp. nov., isolated from roots of wild-growing Alkanna tinctoria.</title>
        <authorList>
            <person name="Rat A."/>
            <person name="Naranjo H.D."/>
            <person name="Lebbe L."/>
            <person name="Cnockaert M."/>
            <person name="Krigas N."/>
            <person name="Grigoriadou K."/>
            <person name="Maloupa E."/>
            <person name="Willems A."/>
        </authorList>
    </citation>
    <scope>NUCLEOTIDE SEQUENCE</scope>
    <source>
        <strain evidence="2">LMG 28251</strain>
    </source>
</reference>
<keyword evidence="2" id="KW-0863">Zinc-finger</keyword>
<evidence type="ECO:0000259" key="1">
    <source>
        <dbReference type="Pfam" id="PF10276"/>
    </source>
</evidence>
<reference evidence="2" key="1">
    <citation type="submission" date="2020-01" db="EMBL/GenBank/DDBJ databases">
        <authorList>
            <person name="Rat A."/>
        </authorList>
    </citation>
    <scope>NUCLEOTIDE SEQUENCE</scope>
    <source>
        <strain evidence="2">LMG 28251</strain>
    </source>
</reference>
<keyword evidence="2" id="KW-0479">Metal-binding</keyword>
<protein>
    <submittedName>
        <fullName evidence="2">Zinc-finger domain-containing protein</fullName>
    </submittedName>
</protein>
<keyword evidence="2" id="KW-0862">Zinc</keyword>
<name>A0AAF1KUS3_9PROT</name>
<sequence length="75" mass="8123">MRDPNQTGYTPHAIAGITPDQRVMVDRRAVPCDGEVAGALGHPRVWLRIEGHEVTCPYCSITYVLKDGAGGDGHH</sequence>
<evidence type="ECO:0000313" key="2">
    <source>
        <dbReference type="EMBL" id="MBR0656892.1"/>
    </source>
</evidence>